<dbReference type="InterPro" id="IPR011989">
    <property type="entry name" value="ARM-like"/>
</dbReference>
<reference evidence="1" key="1">
    <citation type="submission" date="2016-10" db="EMBL/GenBank/DDBJ databases">
        <authorList>
            <person name="Benchimol M."/>
            <person name="Almeida L.G."/>
            <person name="Vasconcelos A.T."/>
            <person name="Perreira-Neves A."/>
            <person name="Rosa I.A."/>
            <person name="Tasca T."/>
            <person name="Bogo M.R."/>
            <person name="de Souza W."/>
        </authorList>
    </citation>
    <scope>NUCLEOTIDE SEQUENCE [LARGE SCALE GENOMIC DNA]</scope>
    <source>
        <strain evidence="1">K</strain>
    </source>
</reference>
<dbReference type="SUPFAM" id="SSF48371">
    <property type="entry name" value="ARM repeat"/>
    <property type="match status" value="1"/>
</dbReference>
<evidence type="ECO:0000313" key="1">
    <source>
        <dbReference type="EMBL" id="OHT01753.1"/>
    </source>
</evidence>
<dbReference type="Proteomes" id="UP000179807">
    <property type="component" value="Unassembled WGS sequence"/>
</dbReference>
<protein>
    <submittedName>
        <fullName evidence="1">Uncharacterized protein</fullName>
    </submittedName>
</protein>
<dbReference type="InterPro" id="IPR016024">
    <property type="entry name" value="ARM-type_fold"/>
</dbReference>
<dbReference type="AlphaFoldDB" id="A0A1J4JRK8"/>
<gene>
    <name evidence="1" type="ORF">TRFO_31317</name>
</gene>
<dbReference type="Gene3D" id="1.25.10.10">
    <property type="entry name" value="Leucine-rich Repeat Variant"/>
    <property type="match status" value="1"/>
</dbReference>
<proteinExistence type="predicted"/>
<keyword evidence="2" id="KW-1185">Reference proteome</keyword>
<dbReference type="VEuPathDB" id="TrichDB:TRFO_31317"/>
<comment type="caution">
    <text evidence="1">The sequence shown here is derived from an EMBL/GenBank/DDBJ whole genome shotgun (WGS) entry which is preliminary data.</text>
</comment>
<sequence length="572" mass="65846">MDSNYKSSLSQANNSFLSRQNTSEEQINKATAALRQFFDECIIEPFKYTSDFKARADEILNSLANFIHHGADISTITPIGFNFLSLLLQGVVDDVLSSTEFIQKNMPEKADVEPICYQLSAFLNFMTEFSTLDDEISYQLSMLNYPVLLCRILNWAYITGSGTSEFLYVDTNSSISTFQIIFNFLHEKQKTSKLFSFSDIYTIAFRYHSLGVFYTGKPTFLYTVPEMPEDFQKAKLITSAFEVIMALLVWRPDGLNQFKCGENYSDPIQRISVAFFYFISPFESNMRCDQNIEIWKYQISIMVESLRYLFKTAIPQVSNRFCLSDHLSEMISYLSFGGVVTRNILECLSYISSNTFAHAYMIITEPTFAEFQPLPSSHEHDTQKSDQQDDFSVINKEIIIFYCKIWEGAFNALTDFPVKNQGRMKSALSAVLAKYQQIVKTIIRVFDISEDYVVQKAALMVLVSLIKLQNDNIIKYIFEYIPDLTKRILSVLEDHDPKDSNNIFKALIAIITFINKNGASEYSHFVADIISEDMKRIVEEISMECDHVDYQYVQQTVNLFKELFIQLASSMQ</sequence>
<organism evidence="1 2">
    <name type="scientific">Tritrichomonas foetus</name>
    <dbReference type="NCBI Taxonomy" id="1144522"/>
    <lineage>
        <taxon>Eukaryota</taxon>
        <taxon>Metamonada</taxon>
        <taxon>Parabasalia</taxon>
        <taxon>Tritrichomonadida</taxon>
        <taxon>Tritrichomonadidae</taxon>
        <taxon>Tritrichomonas</taxon>
    </lineage>
</organism>
<dbReference type="RefSeq" id="XP_068354889.1">
    <property type="nucleotide sequence ID" value="XM_068507867.1"/>
</dbReference>
<name>A0A1J4JRK8_9EUKA</name>
<dbReference type="GeneID" id="94842571"/>
<evidence type="ECO:0000313" key="2">
    <source>
        <dbReference type="Proteomes" id="UP000179807"/>
    </source>
</evidence>
<dbReference type="EMBL" id="MLAK01000896">
    <property type="protein sequence ID" value="OHT01753.1"/>
    <property type="molecule type" value="Genomic_DNA"/>
</dbReference>
<accession>A0A1J4JRK8</accession>